<protein>
    <submittedName>
        <fullName evidence="1">Uncharacterized protein</fullName>
    </submittedName>
</protein>
<gene>
    <name evidence="1" type="ORF">LCGC14_0781400</name>
</gene>
<comment type="caution">
    <text evidence="1">The sequence shown here is derived from an EMBL/GenBank/DDBJ whole genome shotgun (WGS) entry which is preliminary data.</text>
</comment>
<proteinExistence type="predicted"/>
<organism evidence="1">
    <name type="scientific">marine sediment metagenome</name>
    <dbReference type="NCBI Taxonomy" id="412755"/>
    <lineage>
        <taxon>unclassified sequences</taxon>
        <taxon>metagenomes</taxon>
        <taxon>ecological metagenomes</taxon>
    </lineage>
</organism>
<reference evidence="1" key="1">
    <citation type="journal article" date="2015" name="Nature">
        <title>Complex archaea that bridge the gap between prokaryotes and eukaryotes.</title>
        <authorList>
            <person name="Spang A."/>
            <person name="Saw J.H."/>
            <person name="Jorgensen S.L."/>
            <person name="Zaremba-Niedzwiedzka K."/>
            <person name="Martijn J."/>
            <person name="Lind A.E."/>
            <person name="van Eijk R."/>
            <person name="Schleper C."/>
            <person name="Guy L."/>
            <person name="Ettema T.J."/>
        </authorList>
    </citation>
    <scope>NUCLEOTIDE SEQUENCE</scope>
</reference>
<dbReference type="AlphaFoldDB" id="A0A0F9T2E4"/>
<dbReference type="EMBL" id="LAZR01002023">
    <property type="protein sequence ID" value="KKN35643.1"/>
    <property type="molecule type" value="Genomic_DNA"/>
</dbReference>
<name>A0A0F9T2E4_9ZZZZ</name>
<evidence type="ECO:0000313" key="1">
    <source>
        <dbReference type="EMBL" id="KKN35643.1"/>
    </source>
</evidence>
<sequence length="149" mass="16959">MDGDIRAARIKMVEEILGEESDPWCKHCKEAAGLFGHADDCSLGNIRPSVLLKAKKDASIFLKKNINRQRIFKPGKSLGLGGKKIKTLVRKKRIRGKVPQRELRECRVCDEKHIFELRGKRWTCTVCYHSKPCSFGGRNCQTCYPKGKI</sequence>
<accession>A0A0F9T2E4</accession>